<dbReference type="PANTHER" id="PTHR43685">
    <property type="entry name" value="GLYCOSYLTRANSFERASE"/>
    <property type="match status" value="1"/>
</dbReference>
<dbReference type="AlphaFoldDB" id="A0A562ULP6"/>
<dbReference type="EMBL" id="VLLK01000002">
    <property type="protein sequence ID" value="TWJ06535.1"/>
    <property type="molecule type" value="Genomic_DNA"/>
</dbReference>
<dbReference type="InterPro" id="IPR001173">
    <property type="entry name" value="Glyco_trans_2-like"/>
</dbReference>
<dbReference type="RefSeq" id="WP_067597517.1">
    <property type="nucleotide sequence ID" value="NZ_CP015963.1"/>
</dbReference>
<accession>A0A562ULP6</accession>
<dbReference type="GO" id="GO:0016740">
    <property type="term" value="F:transferase activity"/>
    <property type="evidence" value="ECO:0007669"/>
    <property type="project" value="UniProtKB-KW"/>
</dbReference>
<proteinExistence type="predicted"/>
<organism evidence="2 3">
    <name type="scientific">Altererythrobacter ishigakiensis</name>
    <dbReference type="NCBI Taxonomy" id="476157"/>
    <lineage>
        <taxon>Bacteria</taxon>
        <taxon>Pseudomonadati</taxon>
        <taxon>Pseudomonadota</taxon>
        <taxon>Alphaproteobacteria</taxon>
        <taxon>Sphingomonadales</taxon>
        <taxon>Erythrobacteraceae</taxon>
        <taxon>Altererythrobacter</taxon>
    </lineage>
</organism>
<dbReference type="PANTHER" id="PTHR43685:SF2">
    <property type="entry name" value="GLYCOSYLTRANSFERASE 2-LIKE DOMAIN-CONTAINING PROTEIN"/>
    <property type="match status" value="1"/>
</dbReference>
<dbReference type="InterPro" id="IPR029044">
    <property type="entry name" value="Nucleotide-diphossugar_trans"/>
</dbReference>
<keyword evidence="2" id="KW-0808">Transferase</keyword>
<protein>
    <submittedName>
        <fullName evidence="2">Glycosyltransferase involved in cell wall biosynthesis</fullName>
    </submittedName>
</protein>
<comment type="caution">
    <text evidence="2">The sequence shown here is derived from an EMBL/GenBank/DDBJ whole genome shotgun (WGS) entry which is preliminary data.</text>
</comment>
<evidence type="ECO:0000313" key="2">
    <source>
        <dbReference type="EMBL" id="TWJ06535.1"/>
    </source>
</evidence>
<dbReference type="InterPro" id="IPR050834">
    <property type="entry name" value="Glycosyltransf_2"/>
</dbReference>
<name>A0A562ULP6_9SPHN</name>
<dbReference type="SUPFAM" id="SSF53448">
    <property type="entry name" value="Nucleotide-diphospho-sugar transferases"/>
    <property type="match status" value="1"/>
</dbReference>
<gene>
    <name evidence="2" type="ORF">JN10_2069</name>
</gene>
<sequence>MSDLHFSVVIPAYNAAETLRSTVASVLSQTDQRFEIIIIDDGSTDDTPKVMLELAEVDYRIRAVSKPNCGVSATRNYGASLASGEWLAFLDADDQWHPQKLERHSELHSFNKLAGASFAQVEFAPEQNGKIKAGRTFSSVPADYLGLKDVVVENAVCTTSNLVIRRDIFQALSGFDTDMRYAEDQDFLARAIDKGVLICGIHQALVRYRMNENGLSCNFGAMLENWRGFASSWLFGRELAQAEATYCRYLTRRVLRAGAPIGVAWSFMHRGLRADRKAYMVDGARGFLTLGGVIAGGALPASLRRTVFA</sequence>
<reference evidence="2 3" key="1">
    <citation type="submission" date="2019-07" db="EMBL/GenBank/DDBJ databases">
        <title>Genomic Encyclopedia of Archaeal and Bacterial Type Strains, Phase II (KMG-II): from individual species to whole genera.</title>
        <authorList>
            <person name="Goeker M."/>
        </authorList>
    </citation>
    <scope>NUCLEOTIDE SEQUENCE [LARGE SCALE GENOMIC DNA]</scope>
    <source>
        <strain evidence="2 3">ATCC BAA-2084</strain>
    </source>
</reference>
<evidence type="ECO:0000313" key="3">
    <source>
        <dbReference type="Proteomes" id="UP000320547"/>
    </source>
</evidence>
<dbReference type="Gene3D" id="3.90.550.10">
    <property type="entry name" value="Spore Coat Polysaccharide Biosynthesis Protein SpsA, Chain A"/>
    <property type="match status" value="1"/>
</dbReference>
<evidence type="ECO:0000259" key="1">
    <source>
        <dbReference type="Pfam" id="PF00535"/>
    </source>
</evidence>
<keyword evidence="3" id="KW-1185">Reference proteome</keyword>
<dbReference type="STRING" id="476157.GCA_001663155_00745"/>
<feature type="domain" description="Glycosyltransferase 2-like" evidence="1">
    <location>
        <begin position="7"/>
        <end position="171"/>
    </location>
</feature>
<dbReference type="OrthoDB" id="9813349at2"/>
<dbReference type="Pfam" id="PF00535">
    <property type="entry name" value="Glycos_transf_2"/>
    <property type="match status" value="1"/>
</dbReference>
<dbReference type="Proteomes" id="UP000320547">
    <property type="component" value="Unassembled WGS sequence"/>
</dbReference>